<evidence type="ECO:0000256" key="1">
    <source>
        <dbReference type="SAM" id="MobiDB-lite"/>
    </source>
</evidence>
<proteinExistence type="predicted"/>
<comment type="caution">
    <text evidence="2">The sequence shown here is derived from an EMBL/GenBank/DDBJ whole genome shotgun (WGS) entry which is preliminary data.</text>
</comment>
<organism evidence="2 3">
    <name type="scientific">Tanacetum coccineum</name>
    <dbReference type="NCBI Taxonomy" id="301880"/>
    <lineage>
        <taxon>Eukaryota</taxon>
        <taxon>Viridiplantae</taxon>
        <taxon>Streptophyta</taxon>
        <taxon>Embryophyta</taxon>
        <taxon>Tracheophyta</taxon>
        <taxon>Spermatophyta</taxon>
        <taxon>Magnoliopsida</taxon>
        <taxon>eudicotyledons</taxon>
        <taxon>Gunneridae</taxon>
        <taxon>Pentapetalae</taxon>
        <taxon>asterids</taxon>
        <taxon>campanulids</taxon>
        <taxon>Asterales</taxon>
        <taxon>Asteraceae</taxon>
        <taxon>Asteroideae</taxon>
        <taxon>Anthemideae</taxon>
        <taxon>Anthemidinae</taxon>
        <taxon>Tanacetum</taxon>
    </lineage>
</organism>
<name>A0ABQ4Y2B4_9ASTR</name>
<gene>
    <name evidence="2" type="ORF">Tco_0704013</name>
</gene>
<reference evidence="2" key="2">
    <citation type="submission" date="2022-01" db="EMBL/GenBank/DDBJ databases">
        <authorList>
            <person name="Yamashiro T."/>
            <person name="Shiraishi A."/>
            <person name="Satake H."/>
            <person name="Nakayama K."/>
        </authorList>
    </citation>
    <scope>NUCLEOTIDE SEQUENCE</scope>
</reference>
<evidence type="ECO:0000313" key="3">
    <source>
        <dbReference type="Proteomes" id="UP001151760"/>
    </source>
</evidence>
<feature type="compositionally biased region" description="Polar residues" evidence="1">
    <location>
        <begin position="46"/>
        <end position="57"/>
    </location>
</feature>
<keyword evidence="3" id="KW-1185">Reference proteome</keyword>
<sequence>MDLFNLIYNPNPFKAKTGTRPRAAHEVPLLTTTANHVIDLEDPTLASGSSRTPSTVERSPLDFDNEDPAPSLTEGAGVEEHVQEGLTHEIPPVETTMTT</sequence>
<protein>
    <submittedName>
        <fullName evidence="2">Uncharacterized protein</fullName>
    </submittedName>
</protein>
<dbReference type="Proteomes" id="UP001151760">
    <property type="component" value="Unassembled WGS sequence"/>
</dbReference>
<feature type="compositionally biased region" description="Basic and acidic residues" evidence="1">
    <location>
        <begin position="78"/>
        <end position="87"/>
    </location>
</feature>
<reference evidence="2" key="1">
    <citation type="journal article" date="2022" name="Int. J. Mol. Sci.">
        <title>Draft Genome of Tanacetum Coccineum: Genomic Comparison of Closely Related Tanacetum-Family Plants.</title>
        <authorList>
            <person name="Yamashiro T."/>
            <person name="Shiraishi A."/>
            <person name="Nakayama K."/>
            <person name="Satake H."/>
        </authorList>
    </citation>
    <scope>NUCLEOTIDE SEQUENCE</scope>
</reference>
<evidence type="ECO:0000313" key="2">
    <source>
        <dbReference type="EMBL" id="GJS71172.1"/>
    </source>
</evidence>
<feature type="region of interest" description="Disordered" evidence="1">
    <location>
        <begin position="40"/>
        <end position="99"/>
    </location>
</feature>
<feature type="non-terminal residue" evidence="2">
    <location>
        <position position="1"/>
    </location>
</feature>
<accession>A0ABQ4Y2B4</accession>
<dbReference type="EMBL" id="BQNB010009987">
    <property type="protein sequence ID" value="GJS71172.1"/>
    <property type="molecule type" value="Genomic_DNA"/>
</dbReference>